<feature type="compositionally biased region" description="Basic and acidic residues" evidence="1">
    <location>
        <begin position="81"/>
        <end position="90"/>
    </location>
</feature>
<protein>
    <recommendedName>
        <fullName evidence="5">DUF4190 domain-containing protein</fullName>
    </recommendedName>
</protein>
<keyword evidence="2" id="KW-0472">Membrane</keyword>
<feature type="transmembrane region" description="Helical" evidence="2">
    <location>
        <begin position="211"/>
        <end position="231"/>
    </location>
</feature>
<feature type="transmembrane region" description="Helical" evidence="2">
    <location>
        <begin position="173"/>
        <end position="199"/>
    </location>
</feature>
<keyword evidence="2" id="KW-1133">Transmembrane helix</keyword>
<dbReference type="AlphaFoldDB" id="A0A261G1Y2"/>
<dbReference type="GeneID" id="98296280"/>
<evidence type="ECO:0000313" key="3">
    <source>
        <dbReference type="EMBL" id="OZG65432.1"/>
    </source>
</evidence>
<organism evidence="3 4">
    <name type="scientific">Bifidobacterium aquikefiri</name>
    <dbReference type="NCBI Taxonomy" id="1653207"/>
    <lineage>
        <taxon>Bacteria</taxon>
        <taxon>Bacillati</taxon>
        <taxon>Actinomycetota</taxon>
        <taxon>Actinomycetes</taxon>
        <taxon>Bifidobacteriales</taxon>
        <taxon>Bifidobacteriaceae</taxon>
        <taxon>Bifidobacterium</taxon>
    </lineage>
</organism>
<feature type="compositionally biased region" description="Basic and acidic residues" evidence="1">
    <location>
        <begin position="112"/>
        <end position="130"/>
    </location>
</feature>
<feature type="region of interest" description="Disordered" evidence="1">
    <location>
        <begin position="1"/>
        <end position="160"/>
    </location>
</feature>
<dbReference type="Proteomes" id="UP000216451">
    <property type="component" value="Unassembled WGS sequence"/>
</dbReference>
<evidence type="ECO:0000256" key="1">
    <source>
        <dbReference type="SAM" id="MobiDB-lite"/>
    </source>
</evidence>
<proteinExistence type="predicted"/>
<feature type="compositionally biased region" description="Polar residues" evidence="1">
    <location>
        <begin position="132"/>
        <end position="146"/>
    </location>
</feature>
<evidence type="ECO:0000256" key="2">
    <source>
        <dbReference type="SAM" id="Phobius"/>
    </source>
</evidence>
<evidence type="ECO:0008006" key="5">
    <source>
        <dbReference type="Google" id="ProtNLM"/>
    </source>
</evidence>
<accession>A0A261G1Y2</accession>
<comment type="caution">
    <text evidence="3">The sequence shown here is derived from an EMBL/GenBank/DDBJ whole genome shotgun (WGS) entry which is preliminary data.</text>
</comment>
<reference evidence="3 4" key="1">
    <citation type="journal article" date="2017" name="BMC Genomics">
        <title>Comparative genomic and phylogenomic analyses of the Bifidobacteriaceae family.</title>
        <authorList>
            <person name="Lugli G.A."/>
            <person name="Milani C."/>
            <person name="Turroni F."/>
            <person name="Duranti S."/>
            <person name="Mancabelli L."/>
            <person name="Mangifesta M."/>
            <person name="Ferrario C."/>
            <person name="Modesto M."/>
            <person name="Mattarelli P."/>
            <person name="Jiri K."/>
            <person name="van Sinderen D."/>
            <person name="Ventura M."/>
        </authorList>
    </citation>
    <scope>NUCLEOTIDE SEQUENCE [LARGE SCALE GENOMIC DNA]</scope>
    <source>
        <strain evidence="3 4">LMG 28769</strain>
    </source>
</reference>
<name>A0A261G1Y2_9BIFI</name>
<keyword evidence="2" id="KW-0812">Transmembrane</keyword>
<dbReference type="EMBL" id="MWXA01000008">
    <property type="protein sequence ID" value="OZG65432.1"/>
    <property type="molecule type" value="Genomic_DNA"/>
</dbReference>
<gene>
    <name evidence="3" type="ORF">BAQU_1615</name>
</gene>
<sequence>MSSSERNPDQVGPSQNYGIQHPGNPMPQHGNVEHVQSQDSHNQNLPSQQAQRGSVQDPQPQYGAMASQYPGWNPYVYGEPEQPRQEKAADESTQQQHNQGVWAGNPYLGTPHDARGNDSQRNGNSRDVRRQGSPTSPSSQYGNAGNLNRRGMYPTIDPNDPNQNPLYGRWDPYAVLSFVLALFFPFPFMPAIMGAISVYRTRFFHMKGKGLAIAAIVINLLYSALMIWMWFNHINANQLYQDIYDWIGSVSGTTGNSVSA</sequence>
<dbReference type="OrthoDB" id="3240445at2"/>
<keyword evidence="4" id="KW-1185">Reference proteome</keyword>
<evidence type="ECO:0000313" key="4">
    <source>
        <dbReference type="Proteomes" id="UP000216451"/>
    </source>
</evidence>
<feature type="compositionally biased region" description="Polar residues" evidence="1">
    <location>
        <begin position="34"/>
        <end position="59"/>
    </location>
</feature>
<dbReference type="RefSeq" id="WP_094694599.1">
    <property type="nucleotide sequence ID" value="NZ_JBDNSG010000011.1"/>
</dbReference>